<evidence type="ECO:0000259" key="2">
    <source>
        <dbReference type="Pfam" id="PF08719"/>
    </source>
</evidence>
<reference evidence="4" key="1">
    <citation type="submission" date="2022-11" db="UniProtKB">
        <authorList>
            <consortium name="WormBaseParasite"/>
        </authorList>
    </citation>
    <scope>IDENTIFICATION</scope>
</reference>
<evidence type="ECO:0000313" key="4">
    <source>
        <dbReference type="WBParaSite" id="PSAMB.scaffold31size108074.g855.t1"/>
    </source>
</evidence>
<dbReference type="Proteomes" id="UP000887566">
    <property type="component" value="Unplaced"/>
</dbReference>
<feature type="compositionally biased region" description="Basic and acidic residues" evidence="1">
    <location>
        <begin position="874"/>
        <end position="885"/>
    </location>
</feature>
<keyword evidence="3" id="KW-1185">Reference proteome</keyword>
<proteinExistence type="predicted"/>
<accession>A0A914W4A8</accession>
<dbReference type="InterPro" id="IPR037238">
    <property type="entry name" value="YbiA-like_sf"/>
</dbReference>
<sequence length="953" mass="106862">MTPATLADSAVDERVVVIGNETDILHSGYTHAFSEGGRRYPSADHYAHAMTLRRLGLDDALVLELLATPSSDVTFKAMQLVRDNMPAGHDMDSLASYLAASRDAFTMQGLRLRFKVDSGFERALMETADALLVVCDDRDSEFGVGMGEQAFLEWMRSEAITCDMLGYWLRNDRARPPTMGKNKLGMLLMWLRHEVRADFKRQRLSAKTAVVDDISSSDSSTPAQMTVSEMIVALDGVFRPLSNFYAVPTEIKGERYRSVEHYAYQRLFEALDLDEKMMEKLKTTVEPSQVWRVAEKVLQGLGDKIEEGSLEQKMAKLDRWRMTAMKYKINVHPLLKRLLLTTGDALIVETANVDELQWSIATDEKEIQHLLTKSYIGPDRIVNWMTKSNKLPRALSHIGANKTGLYLMELRGKLRRTAQERGETPDTALLPLVAPCTNNAIKTMMTQHMICFTAESVFHPLYPAEVKTPDGRRMPTPMHWICEQGAKYFGCSESDITWLMEATSGREAAIRYGEMMLDRQPAFEKLYQWEYNERLAAVKLALRTVFEQHPPLLRVLLDTGDSLLVYCQRFSSRDSEWAIGMRERDLRIWCAEVDVDTKELMDLCARALADRPPFLGGNRLGVVLMELRREFVLKGVFPQQLPELNISNDAILGTDSPTENWDPLEVFDPLSVDNYIALWANPLLLLAKHTLNAKEPSELWALANTVKTAPHLVPIGEPTAPPPPILQPSLATQSTAASDEFNQQMKAPLAATNGPQTPAPIDPTQLDAMDLVELRTLFMTMVSRVRDLVVSTRTQQNEMDYLRSEIERVRRNRRELEERRRKRREADTFADQQPPTMPHPPAPQFDRLPSGADRNRMFGSGAAPPPPSMPNTWRPDRPSSGDVRQRASPSRPANGDARKAQPVATSTTVISSSPAPQNQPSRQAPSKSAVAPPPRASSPASVGELSDGEIVSD</sequence>
<dbReference type="CDD" id="cd15457">
    <property type="entry name" value="NADAR"/>
    <property type="match status" value="3"/>
</dbReference>
<dbReference type="AlphaFoldDB" id="A0A914W4A8"/>
<feature type="compositionally biased region" description="Polar residues" evidence="1">
    <location>
        <begin position="903"/>
        <end position="923"/>
    </location>
</feature>
<dbReference type="InterPro" id="IPR012816">
    <property type="entry name" value="NADAR"/>
</dbReference>
<feature type="region of interest" description="Disordered" evidence="1">
    <location>
        <begin position="815"/>
        <end position="953"/>
    </location>
</feature>
<feature type="compositionally biased region" description="Basic and acidic residues" evidence="1">
    <location>
        <begin position="815"/>
        <end position="827"/>
    </location>
</feature>
<dbReference type="Pfam" id="PF08719">
    <property type="entry name" value="NADAR"/>
    <property type="match status" value="1"/>
</dbReference>
<dbReference type="Gene3D" id="1.10.357.40">
    <property type="entry name" value="YbiA-like"/>
    <property type="match status" value="3"/>
</dbReference>
<feature type="domain" description="NADAR" evidence="2">
    <location>
        <begin position="469"/>
        <end position="631"/>
    </location>
</feature>
<evidence type="ECO:0000256" key="1">
    <source>
        <dbReference type="SAM" id="MobiDB-lite"/>
    </source>
</evidence>
<dbReference type="WBParaSite" id="PSAMB.scaffold31size108074.g855.t1">
    <property type="protein sequence ID" value="PSAMB.scaffold31size108074.g855.t1"/>
    <property type="gene ID" value="PSAMB.scaffold31size108074.g855"/>
</dbReference>
<protein>
    <submittedName>
        <fullName evidence="4">NADAR domain-containing protein</fullName>
    </submittedName>
</protein>
<organism evidence="3 4">
    <name type="scientific">Plectus sambesii</name>
    <dbReference type="NCBI Taxonomy" id="2011161"/>
    <lineage>
        <taxon>Eukaryota</taxon>
        <taxon>Metazoa</taxon>
        <taxon>Ecdysozoa</taxon>
        <taxon>Nematoda</taxon>
        <taxon>Chromadorea</taxon>
        <taxon>Plectida</taxon>
        <taxon>Plectina</taxon>
        <taxon>Plectoidea</taxon>
        <taxon>Plectidae</taxon>
        <taxon>Plectus</taxon>
    </lineage>
</organism>
<evidence type="ECO:0000313" key="3">
    <source>
        <dbReference type="Proteomes" id="UP000887566"/>
    </source>
</evidence>
<name>A0A914W4A8_9BILA</name>
<dbReference type="SUPFAM" id="SSF143990">
    <property type="entry name" value="YbiA-like"/>
    <property type="match status" value="3"/>
</dbReference>